<dbReference type="Proteomes" id="UP000019149">
    <property type="component" value="Unassembled WGS sequence"/>
</dbReference>
<sequence>MRSTQRKATRSNADKSKYKRCVKWLSNLQACSSPLKSHSPGSSDLAVSPGCEFQQRWATKDLLSLEGITGLQGLETAPKT</sequence>
<dbReference type="RefSeq" id="XP_024352939.1">
    <property type="nucleotide sequence ID" value="XM_024492538.1"/>
</dbReference>
<accession>W6UKZ2</accession>
<dbReference type="EMBL" id="APAU02000017">
    <property type="protein sequence ID" value="EUB61743.1"/>
    <property type="molecule type" value="Genomic_DNA"/>
</dbReference>
<proteinExistence type="predicted"/>
<organism evidence="1 2">
    <name type="scientific">Echinococcus granulosus</name>
    <name type="common">Hydatid tapeworm</name>
    <dbReference type="NCBI Taxonomy" id="6210"/>
    <lineage>
        <taxon>Eukaryota</taxon>
        <taxon>Metazoa</taxon>
        <taxon>Spiralia</taxon>
        <taxon>Lophotrochozoa</taxon>
        <taxon>Platyhelminthes</taxon>
        <taxon>Cestoda</taxon>
        <taxon>Eucestoda</taxon>
        <taxon>Cyclophyllidea</taxon>
        <taxon>Taeniidae</taxon>
        <taxon>Echinococcus</taxon>
        <taxon>Echinococcus granulosus group</taxon>
    </lineage>
</organism>
<keyword evidence="2" id="KW-1185">Reference proteome</keyword>
<dbReference type="GeneID" id="36339004"/>
<dbReference type="CTD" id="36339004"/>
<dbReference type="AlphaFoldDB" id="W6UKZ2"/>
<gene>
    <name evidence="1" type="ORF">EGR_03289</name>
</gene>
<name>W6UKZ2_ECHGR</name>
<evidence type="ECO:0000313" key="1">
    <source>
        <dbReference type="EMBL" id="EUB61743.1"/>
    </source>
</evidence>
<reference evidence="1 2" key="1">
    <citation type="journal article" date="2013" name="Nat. Genet.">
        <title>The genome of the hydatid tapeworm Echinococcus granulosus.</title>
        <authorList>
            <person name="Zheng H."/>
            <person name="Zhang W."/>
            <person name="Zhang L."/>
            <person name="Zhang Z."/>
            <person name="Li J."/>
            <person name="Lu G."/>
            <person name="Zhu Y."/>
            <person name="Wang Y."/>
            <person name="Huang Y."/>
            <person name="Liu J."/>
            <person name="Kang H."/>
            <person name="Chen J."/>
            <person name="Wang L."/>
            <person name="Chen A."/>
            <person name="Yu S."/>
            <person name="Gao Z."/>
            <person name="Jin L."/>
            <person name="Gu W."/>
            <person name="Wang Z."/>
            <person name="Zhao L."/>
            <person name="Shi B."/>
            <person name="Wen H."/>
            <person name="Lin R."/>
            <person name="Jones M.K."/>
            <person name="Brejova B."/>
            <person name="Vinar T."/>
            <person name="Zhao G."/>
            <person name="McManus D.P."/>
            <person name="Chen Z."/>
            <person name="Zhou Y."/>
            <person name="Wang S."/>
        </authorList>
    </citation>
    <scope>NUCLEOTIDE SEQUENCE [LARGE SCALE GENOMIC DNA]</scope>
</reference>
<dbReference type="KEGG" id="egl:EGR_03289"/>
<evidence type="ECO:0000313" key="2">
    <source>
        <dbReference type="Proteomes" id="UP000019149"/>
    </source>
</evidence>
<comment type="caution">
    <text evidence="1">The sequence shown here is derived from an EMBL/GenBank/DDBJ whole genome shotgun (WGS) entry which is preliminary data.</text>
</comment>
<protein>
    <submittedName>
        <fullName evidence="1">Uncharacterized protein</fullName>
    </submittedName>
</protein>